<dbReference type="Gene3D" id="2.60.40.10">
    <property type="entry name" value="Immunoglobulins"/>
    <property type="match status" value="3"/>
</dbReference>
<dbReference type="Pfam" id="PF18911">
    <property type="entry name" value="PKD_4"/>
    <property type="match status" value="1"/>
</dbReference>
<evidence type="ECO:0000259" key="10">
    <source>
        <dbReference type="PROSITE" id="PS50093"/>
    </source>
</evidence>
<reference evidence="11" key="1">
    <citation type="journal article" date="2014" name="Int. J. Syst. Evol. Microbiol.">
        <title>Complete genome sequence of Corynebacterium casei LMG S-19264T (=DSM 44701T), isolated from a smear-ripened cheese.</title>
        <authorList>
            <consortium name="US DOE Joint Genome Institute (JGI-PGF)"/>
            <person name="Walter F."/>
            <person name="Albersmeier A."/>
            <person name="Kalinowski J."/>
            <person name="Ruckert C."/>
        </authorList>
    </citation>
    <scope>NUCLEOTIDE SEQUENCE</scope>
    <source>
        <strain evidence="11">CGMCC 1.12777</strain>
    </source>
</reference>
<evidence type="ECO:0000256" key="1">
    <source>
        <dbReference type="ARBA" id="ARBA00011073"/>
    </source>
</evidence>
<dbReference type="NCBIfam" id="NF038128">
    <property type="entry name" value="choice_anch_J"/>
    <property type="match status" value="1"/>
</dbReference>
<dbReference type="InterPro" id="IPR015500">
    <property type="entry name" value="Peptidase_S8_subtilisin-rel"/>
</dbReference>
<dbReference type="InterPro" id="IPR022409">
    <property type="entry name" value="PKD/Chitinase_dom"/>
</dbReference>
<evidence type="ECO:0000256" key="7">
    <source>
        <dbReference type="SAM" id="MobiDB-lite"/>
    </source>
</evidence>
<feature type="active site" description="Charge relay system" evidence="5 6">
    <location>
        <position position="473"/>
    </location>
</feature>
<evidence type="ECO:0000259" key="9">
    <source>
        <dbReference type="PROSITE" id="PS50060"/>
    </source>
</evidence>
<feature type="active site" description="Charge relay system" evidence="5 6">
    <location>
        <position position="248"/>
    </location>
</feature>
<dbReference type="RefSeq" id="WP_188498811.1">
    <property type="nucleotide sequence ID" value="NZ_BMFV01000037.1"/>
</dbReference>
<dbReference type="InterPro" id="IPR035986">
    <property type="entry name" value="PKD_dom_sf"/>
</dbReference>
<feature type="compositionally biased region" description="Polar residues" evidence="7">
    <location>
        <begin position="187"/>
        <end position="197"/>
    </location>
</feature>
<dbReference type="PROSITE" id="PS00138">
    <property type="entry name" value="SUBTILASE_SER"/>
    <property type="match status" value="1"/>
</dbReference>
<keyword evidence="12" id="KW-1185">Reference proteome</keyword>
<sequence length="1560" mass="167551">MRRWRKSLPYKWTSLLLCLLILAPTYLQIGTASAQGKVSASENGKVSTSVTDQKSSLAKSKVNSDLKAQFNSKKYVTYLLKFKEQADTKKAAANAQKLAKKQKMTTAKADYTAKSAVVTALQTTASETQATVIKYLEKEKKAGQVKSFHPYYIVNGIAVTGTKDVMDKLSTFPEIEKILPNRTRQLMAGTQTDLRSQSTHSTSKTKETASKAKAAADEDIAWGVERIGAPGVWNMGFDGSGVVIGSIDTGVQWDHPALKEKYRGYDPSNPDQPNNEYNWFDAVANESTPYDDVGHGTHTIGTMVGSESDGSNQVGVAPGAQWISAKAFTADGGTDADLLSAGEWMLAPTDSEGTPHPEMAPDIINNSWGGGPGLDEWYRPMVQNWRAAGIFPEFSAGNTTLTNPGGPASVASPANYPEAFATGATDSNDNLASFSLQGPSPYDEIKPEVSAPGVNICSSVPGSQYDCSYSGTSMAGPHVSGTVALMLSADASLTVDEIEHILIDTATPETDSTFPESPNNGYGYGIIDAFSAVSSITEGLGTIKGQVVTEGQDTEPPTYDHTPTTEAFEGFELPLDISVQDNVSVKKVEILYQKENEDWQTVDAKQTDGDYHQGIYQGTIPAEAMTGSSIAYKWHIVDYGDNDVTSDAYTVTLNPPITTGYTQDFESTPTGWFSSGTNDSWAWGTPTSGPGQAASGENVYGTNLDGDYDNSTNATLIMPPIYLPEGQSYLDFNHWYDIESGYDHGQVFVSTDQENWEALANFTGSNGEWEATEVNLSDYAGQNIFIGFNLTTDGSVQKPGWYIDDVSLSDTPSSGTTKAQLGLVTKDQTSQLDKHVKTKKGQKVVDPRSIKPSKIKTIKLPKNEQSKVKPSAHTQSLPLDATVSVLETGRTAHTNPGDGSYSLLHAAGSYTLKAETYGYESQEQSVDVSRDGTSEANFTLQPIAQGTVAGTITNDATGDPISGATVRVMEDANIAPVQTDAAGHFSLKVYEGTYTLHASAPQFNTKDVEVTVEGDSTTQQDLALKPFIGYPGEIGYDDGTAENAHAFYDAGNGWAVKMSLPDGHEKAMVTGGLFRFWTDEFPVPGGTDFQVAVYDASGDNGAPGKKLAGPIDATALRDGTWTQVDLSDKGIVVDGDFYIVYIQTHDNTQSPGLATDEDGTNAGRSWQLVSGAWTPSPADEGNYMIRAQVSYEVTAPVITSPKDTSYTNQENVTVEGTSAPSTNVTLLNNGEEVATTQATDKGTFSTDITLQQGENTLTATASTDNGTTDPSEPVTVTLDQDKPELTIDSPDDGSKTNHETLTVQGTVSDEHLDWVKINGQKADIADDGTYSKRILLDNGENTIKVIAKDKAGNKKTQTVTVDVNYTAPEISDLQPADDLYLNAGESVKIEFNSQPGLDASYVIQMPLTNAKARTSENATELPMTETSDGHYVGYWTATSNLVADGSQIEVKVKDDYGNETRQTAGGKLYINVPNKAPTAQFDVPKKAVQKESIHFDGTKSSDPDGSIVQYSWNFGDGKKVEGENIEHAFAKKGKFKVTLTVTDNRGKTDTLTKEIKIKKK</sequence>
<dbReference type="Pfam" id="PF20773">
    <property type="entry name" value="InhA-like_MAM"/>
    <property type="match status" value="1"/>
</dbReference>
<dbReference type="InterPro" id="IPR008969">
    <property type="entry name" value="CarboxyPept-like_regulatory"/>
</dbReference>
<dbReference type="PANTHER" id="PTHR43399:SF4">
    <property type="entry name" value="CELL WALL-ASSOCIATED PROTEASE"/>
    <property type="match status" value="1"/>
</dbReference>
<keyword evidence="8" id="KW-0732">Signal</keyword>
<dbReference type="SUPFAM" id="SSF52743">
    <property type="entry name" value="Subtilisin-like"/>
    <property type="match status" value="1"/>
</dbReference>
<evidence type="ECO:0000313" key="12">
    <source>
        <dbReference type="Proteomes" id="UP000656813"/>
    </source>
</evidence>
<dbReference type="InterPro" id="IPR000998">
    <property type="entry name" value="MAM_dom"/>
</dbReference>
<comment type="similarity">
    <text evidence="1 6">Belongs to the peptidase S8 family.</text>
</comment>
<dbReference type="SUPFAM" id="SSF49899">
    <property type="entry name" value="Concanavalin A-like lectins/glucanases"/>
    <property type="match status" value="1"/>
</dbReference>
<feature type="compositionally biased region" description="Polar residues" evidence="7">
    <location>
        <begin position="1259"/>
        <end position="1270"/>
    </location>
</feature>
<dbReference type="InterPro" id="IPR033857">
    <property type="entry name" value="Bacillopeptidase_F"/>
</dbReference>
<evidence type="ECO:0000256" key="3">
    <source>
        <dbReference type="ARBA" id="ARBA00022801"/>
    </source>
</evidence>
<protein>
    <submittedName>
        <fullName evidence="11">Bacillopeptidase F</fullName>
    </submittedName>
</protein>
<dbReference type="InterPro" id="IPR023828">
    <property type="entry name" value="Peptidase_S8_Ser-AS"/>
</dbReference>
<dbReference type="Pfam" id="PF13620">
    <property type="entry name" value="CarboxypepD_reg"/>
    <property type="match status" value="1"/>
</dbReference>
<dbReference type="PRINTS" id="PR00723">
    <property type="entry name" value="SUBTILISIN"/>
</dbReference>
<keyword evidence="3 6" id="KW-0378">Hydrolase</keyword>
<comment type="caution">
    <text evidence="11">The sequence shown here is derived from an EMBL/GenBank/DDBJ whole genome shotgun (WGS) entry which is preliminary data.</text>
</comment>
<organism evidence="11 12">
    <name type="scientific">Pullulanibacillus pueri</name>
    <dbReference type="NCBI Taxonomy" id="1437324"/>
    <lineage>
        <taxon>Bacteria</taxon>
        <taxon>Bacillati</taxon>
        <taxon>Bacillota</taxon>
        <taxon>Bacilli</taxon>
        <taxon>Bacillales</taxon>
        <taxon>Sporolactobacillaceae</taxon>
        <taxon>Pullulanibacillus</taxon>
    </lineage>
</organism>
<feature type="domain" description="MAM" evidence="9">
    <location>
        <begin position="661"/>
        <end position="815"/>
    </location>
</feature>
<dbReference type="Gene3D" id="2.60.40.1120">
    <property type="entry name" value="Carboxypeptidase-like, regulatory domain"/>
    <property type="match status" value="2"/>
</dbReference>
<feature type="active site" description="Charge relay system" evidence="5 6">
    <location>
        <position position="295"/>
    </location>
</feature>
<dbReference type="InterPro" id="IPR036852">
    <property type="entry name" value="Peptidase_S8/S53_dom_sf"/>
</dbReference>
<evidence type="ECO:0000256" key="6">
    <source>
        <dbReference type="PROSITE-ProRule" id="PRU01240"/>
    </source>
</evidence>
<dbReference type="Pfam" id="PF09136">
    <property type="entry name" value="Glucodextran_B"/>
    <property type="match status" value="2"/>
</dbReference>
<feature type="chain" id="PRO_5035160816" evidence="8">
    <location>
        <begin position="35"/>
        <end position="1560"/>
    </location>
</feature>
<evidence type="ECO:0000313" key="11">
    <source>
        <dbReference type="EMBL" id="GGH87129.1"/>
    </source>
</evidence>
<evidence type="ECO:0000256" key="5">
    <source>
        <dbReference type="PIRSR" id="PIRSR615500-1"/>
    </source>
</evidence>
<dbReference type="PROSITE" id="PS51892">
    <property type="entry name" value="SUBTILASE"/>
    <property type="match status" value="1"/>
</dbReference>
<dbReference type="InterPro" id="IPR010259">
    <property type="entry name" value="S8pro/Inhibitor_I9"/>
</dbReference>
<feature type="signal peptide" evidence="8">
    <location>
        <begin position="1"/>
        <end position="34"/>
    </location>
</feature>
<dbReference type="CDD" id="cd07481">
    <property type="entry name" value="Peptidases_S8_BacillopeptidaseF-like"/>
    <property type="match status" value="1"/>
</dbReference>
<dbReference type="FunFam" id="3.40.50.200:FF:000043">
    <property type="entry name" value="Peptidase S8"/>
    <property type="match status" value="1"/>
</dbReference>
<keyword evidence="2 6" id="KW-0645">Protease</keyword>
<dbReference type="CDD" id="cd00146">
    <property type="entry name" value="PKD"/>
    <property type="match status" value="1"/>
</dbReference>
<dbReference type="EMBL" id="BMFV01000037">
    <property type="protein sequence ID" value="GGH87129.1"/>
    <property type="molecule type" value="Genomic_DNA"/>
</dbReference>
<dbReference type="SMART" id="SM00089">
    <property type="entry name" value="PKD"/>
    <property type="match status" value="1"/>
</dbReference>
<dbReference type="SUPFAM" id="SSF49464">
    <property type="entry name" value="Carboxypeptidase regulatory domain-like"/>
    <property type="match status" value="2"/>
</dbReference>
<evidence type="ECO:0000256" key="8">
    <source>
        <dbReference type="SAM" id="SignalP"/>
    </source>
</evidence>
<dbReference type="GO" id="GO:0016020">
    <property type="term" value="C:membrane"/>
    <property type="evidence" value="ECO:0007669"/>
    <property type="project" value="InterPro"/>
</dbReference>
<dbReference type="PANTHER" id="PTHR43399">
    <property type="entry name" value="SUBTILISIN-RELATED"/>
    <property type="match status" value="1"/>
</dbReference>
<dbReference type="InterPro" id="IPR000209">
    <property type="entry name" value="Peptidase_S8/S53_dom"/>
</dbReference>
<dbReference type="InterPro" id="IPR000601">
    <property type="entry name" value="PKD_dom"/>
</dbReference>
<gene>
    <name evidence="11" type="primary">bpr</name>
    <name evidence="11" type="ORF">GCM10007096_36430</name>
</gene>
<dbReference type="Proteomes" id="UP000656813">
    <property type="component" value="Unassembled WGS sequence"/>
</dbReference>
<evidence type="ECO:0000256" key="2">
    <source>
        <dbReference type="ARBA" id="ARBA00022670"/>
    </source>
</evidence>
<name>A0A8J2ZYP8_9BACL</name>
<dbReference type="GO" id="GO:0006508">
    <property type="term" value="P:proteolysis"/>
    <property type="evidence" value="ECO:0007669"/>
    <property type="project" value="UniProtKB-KW"/>
</dbReference>
<dbReference type="Pfam" id="PF00082">
    <property type="entry name" value="Peptidase_S8"/>
    <property type="match status" value="1"/>
</dbReference>
<dbReference type="PROSITE" id="PS50093">
    <property type="entry name" value="PKD"/>
    <property type="match status" value="1"/>
</dbReference>
<dbReference type="InterPro" id="IPR013320">
    <property type="entry name" value="ConA-like_dom_sf"/>
</dbReference>
<reference evidence="11" key="2">
    <citation type="submission" date="2020-09" db="EMBL/GenBank/DDBJ databases">
        <authorList>
            <person name="Sun Q."/>
            <person name="Zhou Y."/>
        </authorList>
    </citation>
    <scope>NUCLEOTIDE SEQUENCE</scope>
    <source>
        <strain evidence="11">CGMCC 1.12777</strain>
    </source>
</reference>
<dbReference type="PROSITE" id="PS50060">
    <property type="entry name" value="MAM_2"/>
    <property type="match status" value="1"/>
</dbReference>
<dbReference type="Gene3D" id="2.60.120.200">
    <property type="match status" value="1"/>
</dbReference>
<dbReference type="InterPro" id="IPR013783">
    <property type="entry name" value="Ig-like_fold"/>
</dbReference>
<dbReference type="SUPFAM" id="SSF49299">
    <property type="entry name" value="PKD domain"/>
    <property type="match status" value="1"/>
</dbReference>
<evidence type="ECO:0000256" key="4">
    <source>
        <dbReference type="ARBA" id="ARBA00022825"/>
    </source>
</evidence>
<dbReference type="Gene3D" id="3.40.50.200">
    <property type="entry name" value="Peptidase S8/S53 domain"/>
    <property type="match status" value="1"/>
</dbReference>
<feature type="domain" description="PKD" evidence="10">
    <location>
        <begin position="1476"/>
        <end position="1560"/>
    </location>
</feature>
<dbReference type="GO" id="GO:0004252">
    <property type="term" value="F:serine-type endopeptidase activity"/>
    <property type="evidence" value="ECO:0007669"/>
    <property type="project" value="UniProtKB-UniRule"/>
</dbReference>
<keyword evidence="4 6" id="KW-0720">Serine protease</keyword>
<proteinExistence type="inferred from homology"/>
<feature type="region of interest" description="Disordered" evidence="7">
    <location>
        <begin position="187"/>
        <end position="212"/>
    </location>
</feature>
<accession>A0A8J2ZYP8</accession>
<dbReference type="Pfam" id="PF05922">
    <property type="entry name" value="Inhibitor_I9"/>
    <property type="match status" value="1"/>
</dbReference>
<dbReference type="InterPro" id="IPR051048">
    <property type="entry name" value="Peptidase_S8/S53_subtilisin"/>
</dbReference>
<feature type="region of interest" description="Disordered" evidence="7">
    <location>
        <begin position="1259"/>
        <end position="1297"/>
    </location>
</feature>